<evidence type="ECO:0000313" key="3">
    <source>
        <dbReference type="Proteomes" id="UP000003242"/>
    </source>
</evidence>
<organism evidence="1 3">
    <name type="scientific">Megasphaera lornae</name>
    <dbReference type="NCBI Taxonomy" id="1000568"/>
    <lineage>
        <taxon>Bacteria</taxon>
        <taxon>Bacillati</taxon>
        <taxon>Bacillota</taxon>
        <taxon>Negativicutes</taxon>
        <taxon>Veillonellales</taxon>
        <taxon>Veillonellaceae</taxon>
        <taxon>Megasphaera</taxon>
    </lineage>
</organism>
<reference evidence="3" key="1">
    <citation type="submission" date="2009-12" db="EMBL/GenBank/DDBJ databases">
        <title>Sequence of Clostridiales genomosp. BVAB3 str. UPII9-5.</title>
        <authorList>
            <person name="Madupu R."/>
            <person name="Durkin A.S."/>
            <person name="Torralba M."/>
            <person name="Methe B."/>
            <person name="Sutton G.G."/>
            <person name="Strausberg R.L."/>
            <person name="Nelson K.E."/>
        </authorList>
    </citation>
    <scope>NUCLEOTIDE SEQUENCE [LARGE SCALE GENOMIC DNA]</scope>
    <source>
        <strain evidence="3">28L</strain>
    </source>
</reference>
<accession>D3LWR2</accession>
<evidence type="ECO:0000313" key="2">
    <source>
        <dbReference type="EMBL" id="EGL40266.1"/>
    </source>
</evidence>
<protein>
    <submittedName>
        <fullName evidence="1">Uncharacterized protein</fullName>
    </submittedName>
</protein>
<proteinExistence type="predicted"/>
<dbReference type="EMBL" id="AFIJ01000029">
    <property type="protein sequence ID" value="EGL40266.1"/>
    <property type="molecule type" value="Genomic_DNA"/>
</dbReference>
<sequence>MICLFVLWRIFAVRSDLQPADGRCQKKTTDCRHSPLFLITYRYTRRPYTDYDSRN</sequence>
<reference evidence="1" key="2">
    <citation type="submission" date="2009-12" db="EMBL/GenBank/DDBJ databases">
        <authorList>
            <person name="Madupu R."/>
            <person name="Durkin A.S."/>
            <person name="Torralba M."/>
            <person name="Methe B."/>
            <person name="Sutton G.G."/>
            <person name="Strausberg R.L."/>
            <person name="Nelson K.E."/>
        </authorList>
    </citation>
    <scope>NUCLEOTIDE SEQUENCE</scope>
    <source>
        <strain evidence="1">28L</strain>
    </source>
</reference>
<dbReference type="EMBL" id="ADGP01000033">
    <property type="protein sequence ID" value="EFD93299.1"/>
    <property type="molecule type" value="Genomic_DNA"/>
</dbReference>
<gene>
    <name evidence="1" type="ORF">HMPREF0889_0719</name>
    <name evidence="2" type="ORF">HMPREF1039_0697</name>
</gene>
<dbReference type="AlphaFoldDB" id="D3LWR2"/>
<name>D3LWR2_9FIRM</name>
<dbReference type="Proteomes" id="UP000004018">
    <property type="component" value="Unassembled WGS sequence"/>
</dbReference>
<evidence type="ECO:0000313" key="4">
    <source>
        <dbReference type="Proteomes" id="UP000004018"/>
    </source>
</evidence>
<keyword evidence="4" id="KW-1185">Reference proteome</keyword>
<dbReference type="STRING" id="699218.HMPREF0889_0719"/>
<evidence type="ECO:0000313" key="1">
    <source>
        <dbReference type="EMBL" id="EFD93299.1"/>
    </source>
</evidence>
<reference evidence="2 4" key="3">
    <citation type="submission" date="2011-04" db="EMBL/GenBank/DDBJ databases">
        <authorList>
            <person name="Harkins D.M."/>
            <person name="Madupu R."/>
            <person name="Durkin A.S."/>
            <person name="Torralba M."/>
            <person name="Methe B."/>
            <person name="Sutton G.G."/>
            <person name="Nelson K.E."/>
        </authorList>
    </citation>
    <scope>NUCLEOTIDE SEQUENCE [LARGE SCALE GENOMIC DNA]</scope>
    <source>
        <strain evidence="2 4">UPII 199-6</strain>
    </source>
</reference>
<dbReference type="Proteomes" id="UP000003242">
    <property type="component" value="Unassembled WGS sequence"/>
</dbReference>
<comment type="caution">
    <text evidence="1">The sequence shown here is derived from an EMBL/GenBank/DDBJ whole genome shotgun (WGS) entry which is preliminary data.</text>
</comment>